<sequence length="93" mass="10079">MVLVSAYALVSSVMILTFNLRTNVLCDNLCPTPRLGESCDDPGSGSFSNKLHDESDPFIPPPFLNKPPESSLPTCTDRGDNHGSSNKSIDFHI</sequence>
<keyword evidence="4" id="KW-1185">Reference proteome</keyword>
<proteinExistence type="predicted"/>
<keyword evidence="2" id="KW-0732">Signal</keyword>
<dbReference type="Proteomes" id="UP001648503">
    <property type="component" value="Unassembled WGS sequence"/>
</dbReference>
<feature type="signal peptide" evidence="2">
    <location>
        <begin position="1"/>
        <end position="26"/>
    </location>
</feature>
<gene>
    <name evidence="3" type="ORF">BASA50_009248</name>
</gene>
<reference evidence="3 4" key="1">
    <citation type="submission" date="2021-02" db="EMBL/GenBank/DDBJ databases">
        <title>Variation within the Batrachochytrium salamandrivorans European outbreak.</title>
        <authorList>
            <person name="Kelly M."/>
            <person name="Pasmans F."/>
            <person name="Shea T.P."/>
            <person name="Munoz J.F."/>
            <person name="Carranza S."/>
            <person name="Cuomo C.A."/>
            <person name="Martel A."/>
        </authorList>
    </citation>
    <scope>NUCLEOTIDE SEQUENCE [LARGE SCALE GENOMIC DNA]</scope>
    <source>
        <strain evidence="3 4">AMFP18/2</strain>
    </source>
</reference>
<evidence type="ECO:0000256" key="1">
    <source>
        <dbReference type="SAM" id="MobiDB-lite"/>
    </source>
</evidence>
<organism evidence="3 4">
    <name type="scientific">Batrachochytrium salamandrivorans</name>
    <dbReference type="NCBI Taxonomy" id="1357716"/>
    <lineage>
        <taxon>Eukaryota</taxon>
        <taxon>Fungi</taxon>
        <taxon>Fungi incertae sedis</taxon>
        <taxon>Chytridiomycota</taxon>
        <taxon>Chytridiomycota incertae sedis</taxon>
        <taxon>Chytridiomycetes</taxon>
        <taxon>Rhizophydiales</taxon>
        <taxon>Rhizophydiales incertae sedis</taxon>
        <taxon>Batrachochytrium</taxon>
    </lineage>
</organism>
<dbReference type="EMBL" id="JAFCIX010000430">
    <property type="protein sequence ID" value="KAH6590631.1"/>
    <property type="molecule type" value="Genomic_DNA"/>
</dbReference>
<comment type="caution">
    <text evidence="3">The sequence shown here is derived from an EMBL/GenBank/DDBJ whole genome shotgun (WGS) entry which is preliminary data.</text>
</comment>
<feature type="compositionally biased region" description="Polar residues" evidence="1">
    <location>
        <begin position="82"/>
        <end position="93"/>
    </location>
</feature>
<feature type="region of interest" description="Disordered" evidence="1">
    <location>
        <begin position="39"/>
        <end position="93"/>
    </location>
</feature>
<accession>A0ABQ8F1V7</accession>
<protein>
    <submittedName>
        <fullName evidence="3">Uncharacterized protein</fullName>
    </submittedName>
</protein>
<evidence type="ECO:0000256" key="2">
    <source>
        <dbReference type="SAM" id="SignalP"/>
    </source>
</evidence>
<name>A0ABQ8F1V7_9FUNG</name>
<evidence type="ECO:0000313" key="3">
    <source>
        <dbReference type="EMBL" id="KAH6590631.1"/>
    </source>
</evidence>
<evidence type="ECO:0000313" key="4">
    <source>
        <dbReference type="Proteomes" id="UP001648503"/>
    </source>
</evidence>
<feature type="chain" id="PRO_5045042102" evidence="2">
    <location>
        <begin position="27"/>
        <end position="93"/>
    </location>
</feature>